<dbReference type="EMBL" id="WOFH01000003">
    <property type="protein sequence ID" value="MUN36925.1"/>
    <property type="molecule type" value="Genomic_DNA"/>
</dbReference>
<dbReference type="RefSeq" id="WP_156215959.1">
    <property type="nucleotide sequence ID" value="NZ_WOFH01000003.1"/>
</dbReference>
<organism evidence="2 3">
    <name type="scientific">Actinomadura litoris</name>
    <dbReference type="NCBI Taxonomy" id="2678616"/>
    <lineage>
        <taxon>Bacteria</taxon>
        <taxon>Bacillati</taxon>
        <taxon>Actinomycetota</taxon>
        <taxon>Actinomycetes</taxon>
        <taxon>Streptosporangiales</taxon>
        <taxon>Thermomonosporaceae</taxon>
        <taxon>Actinomadura</taxon>
    </lineage>
</organism>
<accession>A0A7K1KY57</accession>
<keyword evidence="3" id="KW-1185">Reference proteome</keyword>
<sequence length="62" mass="6805">MAKETTFLIDFLRAEWRVLGRQGFPLGQVQYFYAGIALLAIAHLLVARVLPHGPLVGSGPLD</sequence>
<evidence type="ECO:0000256" key="1">
    <source>
        <dbReference type="SAM" id="Phobius"/>
    </source>
</evidence>
<keyword evidence="1" id="KW-1133">Transmembrane helix</keyword>
<dbReference type="AlphaFoldDB" id="A0A7K1KY57"/>
<name>A0A7K1KY57_9ACTN</name>
<evidence type="ECO:0000313" key="2">
    <source>
        <dbReference type="EMBL" id="MUN36925.1"/>
    </source>
</evidence>
<keyword evidence="1" id="KW-0472">Membrane</keyword>
<evidence type="ECO:0000313" key="3">
    <source>
        <dbReference type="Proteomes" id="UP000432015"/>
    </source>
</evidence>
<protein>
    <submittedName>
        <fullName evidence="2">Uncharacterized protein</fullName>
    </submittedName>
</protein>
<dbReference type="Proteomes" id="UP000432015">
    <property type="component" value="Unassembled WGS sequence"/>
</dbReference>
<proteinExistence type="predicted"/>
<keyword evidence="1" id="KW-0812">Transmembrane</keyword>
<feature type="transmembrane region" description="Helical" evidence="1">
    <location>
        <begin position="31"/>
        <end position="50"/>
    </location>
</feature>
<reference evidence="2 3" key="1">
    <citation type="submission" date="2019-11" db="EMBL/GenBank/DDBJ databases">
        <authorList>
            <person name="Cao P."/>
        </authorList>
    </citation>
    <scope>NUCLEOTIDE SEQUENCE [LARGE SCALE GENOMIC DNA]</scope>
    <source>
        <strain evidence="2 3">NEAU-AAG5</strain>
    </source>
</reference>
<gene>
    <name evidence="2" type="ORF">GNZ18_09985</name>
</gene>
<comment type="caution">
    <text evidence="2">The sequence shown here is derived from an EMBL/GenBank/DDBJ whole genome shotgun (WGS) entry which is preliminary data.</text>
</comment>